<comment type="caution">
    <text evidence="6">The sequence shown here is derived from an EMBL/GenBank/DDBJ whole genome shotgun (WGS) entry which is preliminary data.</text>
</comment>
<feature type="domain" description="Rieske" evidence="5">
    <location>
        <begin position="49"/>
        <end position="148"/>
    </location>
</feature>
<reference evidence="6 7" key="1">
    <citation type="submission" date="2021-07" db="EMBL/GenBank/DDBJ databases">
        <authorList>
            <person name="Imarazene B."/>
            <person name="Zahm M."/>
            <person name="Klopp C."/>
            <person name="Cabau C."/>
            <person name="Beille S."/>
            <person name="Jouanno E."/>
            <person name="Castinel A."/>
            <person name="Lluch J."/>
            <person name="Gil L."/>
            <person name="Kuchtly C."/>
            <person name="Lopez Roques C."/>
            <person name="Donnadieu C."/>
            <person name="Parrinello H."/>
            <person name="Journot L."/>
            <person name="Du K."/>
            <person name="Schartl M."/>
            <person name="Retaux S."/>
            <person name="Guiguen Y."/>
        </authorList>
    </citation>
    <scope>NUCLEOTIDE SEQUENCE [LARGE SCALE GENOMIC DNA]</scope>
    <source>
        <strain evidence="6">Pach_M1</strain>
        <tissue evidence="6">Testis</tissue>
    </source>
</reference>
<proteinExistence type="predicted"/>
<dbReference type="Pfam" id="PF04305">
    <property type="entry name" value="DUF455"/>
    <property type="match status" value="1"/>
</dbReference>
<dbReference type="CDD" id="cd00657">
    <property type="entry name" value="Ferritin_like"/>
    <property type="match status" value="1"/>
</dbReference>
<dbReference type="InterPro" id="IPR036922">
    <property type="entry name" value="Rieske_2Fe-2S_sf"/>
</dbReference>
<evidence type="ECO:0000256" key="1">
    <source>
        <dbReference type="ARBA" id="ARBA00022714"/>
    </source>
</evidence>
<keyword evidence="3" id="KW-0408">Iron</keyword>
<dbReference type="OrthoDB" id="426882at2759"/>
<accession>A0A8T2KMG0</accession>
<dbReference type="CDD" id="cd03467">
    <property type="entry name" value="Rieske"/>
    <property type="match status" value="1"/>
</dbReference>
<dbReference type="Proteomes" id="UP000752171">
    <property type="component" value="Unassembled WGS sequence"/>
</dbReference>
<name>A0A8T2KMG0_ASTMX</name>
<evidence type="ECO:0000256" key="4">
    <source>
        <dbReference type="ARBA" id="ARBA00023014"/>
    </source>
</evidence>
<gene>
    <name evidence="6" type="ORF">AMEX_G25815</name>
</gene>
<dbReference type="GO" id="GO:0051537">
    <property type="term" value="F:2 iron, 2 sulfur cluster binding"/>
    <property type="evidence" value="ECO:0007669"/>
    <property type="project" value="UniProtKB-KW"/>
</dbReference>
<evidence type="ECO:0000256" key="3">
    <source>
        <dbReference type="ARBA" id="ARBA00023004"/>
    </source>
</evidence>
<evidence type="ECO:0000313" key="7">
    <source>
        <dbReference type="Proteomes" id="UP000752171"/>
    </source>
</evidence>
<dbReference type="PROSITE" id="PS51296">
    <property type="entry name" value="RIESKE"/>
    <property type="match status" value="1"/>
</dbReference>
<dbReference type="EMBL" id="JAICCE010000023">
    <property type="protein sequence ID" value="KAG9260880.1"/>
    <property type="molecule type" value="Genomic_DNA"/>
</dbReference>
<dbReference type="PANTHER" id="PTHR42782:SF2">
    <property type="entry name" value="3-OXOACYL-[ACYL-CARRIER-PROTEIN] SYNTHASE-LIKE PROTEIN"/>
    <property type="match status" value="1"/>
</dbReference>
<dbReference type="SUPFAM" id="SSF47240">
    <property type="entry name" value="Ferritin-like"/>
    <property type="match status" value="1"/>
</dbReference>
<dbReference type="PANTHER" id="PTHR42782">
    <property type="entry name" value="SI:CH73-314G15.3"/>
    <property type="match status" value="1"/>
</dbReference>
<keyword evidence="2" id="KW-0479">Metal-binding</keyword>
<dbReference type="SUPFAM" id="SSF50022">
    <property type="entry name" value="ISP domain"/>
    <property type="match status" value="1"/>
</dbReference>
<dbReference type="InterPro" id="IPR007402">
    <property type="entry name" value="DUF455"/>
</dbReference>
<organism evidence="6 7">
    <name type="scientific">Astyanax mexicanus</name>
    <name type="common">Blind cave fish</name>
    <name type="synonym">Astyanax fasciatus mexicanus</name>
    <dbReference type="NCBI Taxonomy" id="7994"/>
    <lineage>
        <taxon>Eukaryota</taxon>
        <taxon>Metazoa</taxon>
        <taxon>Chordata</taxon>
        <taxon>Craniata</taxon>
        <taxon>Vertebrata</taxon>
        <taxon>Euteleostomi</taxon>
        <taxon>Actinopterygii</taxon>
        <taxon>Neopterygii</taxon>
        <taxon>Teleostei</taxon>
        <taxon>Ostariophysi</taxon>
        <taxon>Characiformes</taxon>
        <taxon>Characoidei</taxon>
        <taxon>Acestrorhamphidae</taxon>
        <taxon>Acestrorhamphinae</taxon>
        <taxon>Astyanax</taxon>
    </lineage>
</organism>
<dbReference type="Pfam" id="PF22543">
    <property type="entry name" value="Rieske_4"/>
    <property type="match status" value="1"/>
</dbReference>
<dbReference type="InterPro" id="IPR017941">
    <property type="entry name" value="Rieske_2Fe-2S"/>
</dbReference>
<evidence type="ECO:0000313" key="6">
    <source>
        <dbReference type="EMBL" id="KAG9260880.1"/>
    </source>
</evidence>
<dbReference type="AlphaFoldDB" id="A0A8T2KMG0"/>
<keyword evidence="1" id="KW-0001">2Fe-2S</keyword>
<dbReference type="InterPro" id="IPR009078">
    <property type="entry name" value="Ferritin-like_SF"/>
</dbReference>
<protein>
    <recommendedName>
        <fullName evidence="5">Rieske domain-containing protein</fullName>
    </recommendedName>
</protein>
<dbReference type="InterPro" id="IPR054716">
    <property type="entry name" value="Sol_Rieske_ferrdox_dom"/>
</dbReference>
<dbReference type="Gene3D" id="2.102.10.10">
    <property type="entry name" value="Rieske [2Fe-2S] iron-sulphur domain"/>
    <property type="match status" value="1"/>
</dbReference>
<evidence type="ECO:0000256" key="2">
    <source>
        <dbReference type="ARBA" id="ARBA00022723"/>
    </source>
</evidence>
<dbReference type="GO" id="GO:0046872">
    <property type="term" value="F:metal ion binding"/>
    <property type="evidence" value="ECO:0007669"/>
    <property type="project" value="UniProtKB-KW"/>
</dbReference>
<sequence length="452" mass="50461">MICLKRLIKFPSVFYGLQTLKRSFSGSLMEHFEEDLVEALKDVVKAGSWQCVGDAGKLKSPCTKFYADDGEHIVLVHTDDGRYWAMDSSCPHEGGPLDQGDIEDLGDGKLALVCPWHYFDFSLETGASSSGLQNQVYDVRVVDGNVYINTQSNLSRYPVPVTKTAKTDASLPGEINSASSENTLCFWATKILCTPDPQEKVKLTKEVQHWWDTGKITEIGECAPPAQPSRIDKLTVVQPGKIKRGKGGTQASRIALLHSLANIEQWAIDLSWDIIARFSSVQLSTGDSMPRQFFSDFVNVAGDEAKHYDLLEQRIKDLGSSFGSLPVHNGLWQSATETSHDLLSRLAIVHMVHEARGLDVHPQTLSRFAAQNDTESVKILEIIYTDEITHVAAGLRWFTYICSKEERHCLTTFHDLVKLHFRGYLKPPFNTEGRKTAGMTEEWYVPLVKPAS</sequence>
<evidence type="ECO:0000259" key="5">
    <source>
        <dbReference type="PROSITE" id="PS51296"/>
    </source>
</evidence>
<keyword evidence="4" id="KW-0411">Iron-sulfur</keyword>